<dbReference type="PROSITE" id="PS50043">
    <property type="entry name" value="HTH_LUXR_2"/>
    <property type="match status" value="1"/>
</dbReference>
<evidence type="ECO:0000256" key="4">
    <source>
        <dbReference type="SAM" id="MobiDB-lite"/>
    </source>
</evidence>
<feature type="domain" description="HTH luxR-type" evidence="5">
    <location>
        <begin position="204"/>
        <end position="269"/>
    </location>
</feature>
<dbReference type="Proteomes" id="UP001230207">
    <property type="component" value="Unassembled WGS sequence"/>
</dbReference>
<reference evidence="6 7" key="1">
    <citation type="submission" date="2023-07" db="EMBL/GenBank/DDBJ databases">
        <title>Genomic Encyclopedia of Type Strains, Phase IV (KMG-IV): sequencing the most valuable type-strain genomes for metagenomic binning, comparative biology and taxonomic classification.</title>
        <authorList>
            <person name="Goeker M."/>
        </authorList>
    </citation>
    <scope>NUCLEOTIDE SEQUENCE [LARGE SCALE GENOMIC DNA]</scope>
    <source>
        <strain evidence="6 7">DSM 1112</strain>
    </source>
</reference>
<dbReference type="PANTHER" id="PTHR44688:SF16">
    <property type="entry name" value="DNA-BINDING TRANSCRIPTIONAL ACTIVATOR DEVR_DOSR"/>
    <property type="match status" value="1"/>
</dbReference>
<dbReference type="RefSeq" id="WP_307233772.1">
    <property type="nucleotide sequence ID" value="NZ_JAUSVF010000002.1"/>
</dbReference>
<keyword evidence="2 6" id="KW-0238">DNA-binding</keyword>
<keyword evidence="7" id="KW-1185">Reference proteome</keyword>
<sequence length="270" mass="30621">MSTNLEALFQAFSATIGKPAMDDATFGETFRQMMSSLVRFDYLVVFAYRGKERPVDLYSTFNAKEHIIFVTLYQAGPYLLDPFYQTAQDRRAGVFRMRELAPDRFFSSEYYRTYYVQTGLAEEIGFFVTTDDDITIALSLMRREETGVFPAAEFAVLKQAEPLVTAMVRHYWSGLGSRFDTQRRSGPRGRKRGAGEKALQPADAVWRGLNLTSRETAIVDLVLQGHSSESIGLKLNISTGTVKVHRRNVYRKLGISSQTQLLSLYLQNLT</sequence>
<dbReference type="SMART" id="SM00421">
    <property type="entry name" value="HTH_LUXR"/>
    <property type="match status" value="1"/>
</dbReference>
<dbReference type="Gene3D" id="1.10.10.10">
    <property type="entry name" value="Winged helix-like DNA-binding domain superfamily/Winged helix DNA-binding domain"/>
    <property type="match status" value="1"/>
</dbReference>
<name>A0ABU0BW89_9HYPH</name>
<dbReference type="EMBL" id="JAUSVF010000002">
    <property type="protein sequence ID" value="MDQ0322217.1"/>
    <property type="molecule type" value="Genomic_DNA"/>
</dbReference>
<protein>
    <submittedName>
        <fullName evidence="6">DNA-binding CsgD family transcriptional regulator</fullName>
    </submittedName>
</protein>
<dbReference type="SUPFAM" id="SSF46894">
    <property type="entry name" value="C-terminal effector domain of the bipartite response regulators"/>
    <property type="match status" value="1"/>
</dbReference>
<dbReference type="PROSITE" id="PS00622">
    <property type="entry name" value="HTH_LUXR_1"/>
    <property type="match status" value="1"/>
</dbReference>
<evidence type="ECO:0000256" key="3">
    <source>
        <dbReference type="ARBA" id="ARBA00023163"/>
    </source>
</evidence>
<dbReference type="InterPro" id="IPR036388">
    <property type="entry name" value="WH-like_DNA-bd_sf"/>
</dbReference>
<evidence type="ECO:0000256" key="2">
    <source>
        <dbReference type="ARBA" id="ARBA00023125"/>
    </source>
</evidence>
<dbReference type="InterPro" id="IPR000792">
    <property type="entry name" value="Tscrpt_reg_LuxR_C"/>
</dbReference>
<evidence type="ECO:0000313" key="7">
    <source>
        <dbReference type="Proteomes" id="UP001230207"/>
    </source>
</evidence>
<organism evidence="6 7">
    <name type="scientific">Pararhizobium capsulatum DSM 1112</name>
    <dbReference type="NCBI Taxonomy" id="1121113"/>
    <lineage>
        <taxon>Bacteria</taxon>
        <taxon>Pseudomonadati</taxon>
        <taxon>Pseudomonadota</taxon>
        <taxon>Alphaproteobacteria</taxon>
        <taxon>Hyphomicrobiales</taxon>
        <taxon>Rhizobiaceae</taxon>
        <taxon>Rhizobium/Agrobacterium group</taxon>
        <taxon>Pararhizobium</taxon>
    </lineage>
</organism>
<evidence type="ECO:0000313" key="6">
    <source>
        <dbReference type="EMBL" id="MDQ0322217.1"/>
    </source>
</evidence>
<proteinExistence type="predicted"/>
<feature type="region of interest" description="Disordered" evidence="4">
    <location>
        <begin position="180"/>
        <end position="199"/>
    </location>
</feature>
<accession>A0ABU0BW89</accession>
<dbReference type="GO" id="GO:0003677">
    <property type="term" value="F:DNA binding"/>
    <property type="evidence" value="ECO:0007669"/>
    <property type="project" value="UniProtKB-KW"/>
</dbReference>
<dbReference type="CDD" id="cd06170">
    <property type="entry name" value="LuxR_C_like"/>
    <property type="match status" value="1"/>
</dbReference>
<comment type="caution">
    <text evidence="6">The sequence shown here is derived from an EMBL/GenBank/DDBJ whole genome shotgun (WGS) entry which is preliminary data.</text>
</comment>
<gene>
    <name evidence="6" type="ORF">QO002_004423</name>
</gene>
<evidence type="ECO:0000259" key="5">
    <source>
        <dbReference type="PROSITE" id="PS50043"/>
    </source>
</evidence>
<keyword evidence="3" id="KW-0804">Transcription</keyword>
<evidence type="ECO:0000256" key="1">
    <source>
        <dbReference type="ARBA" id="ARBA00023015"/>
    </source>
</evidence>
<keyword evidence="1" id="KW-0805">Transcription regulation</keyword>
<dbReference type="PANTHER" id="PTHR44688">
    <property type="entry name" value="DNA-BINDING TRANSCRIPTIONAL ACTIVATOR DEVR_DOSR"/>
    <property type="match status" value="1"/>
</dbReference>
<dbReference type="Pfam" id="PF00196">
    <property type="entry name" value="GerE"/>
    <property type="match status" value="1"/>
</dbReference>
<dbReference type="PRINTS" id="PR00038">
    <property type="entry name" value="HTHLUXR"/>
</dbReference>
<dbReference type="InterPro" id="IPR016032">
    <property type="entry name" value="Sig_transdc_resp-reg_C-effctor"/>
</dbReference>